<evidence type="ECO:0000313" key="3">
    <source>
        <dbReference type="Proteomes" id="UP000189580"/>
    </source>
</evidence>
<dbReference type="InterPro" id="IPR050257">
    <property type="entry name" value="eL8/uL1-like"/>
</dbReference>
<dbReference type="EMBL" id="CP014501">
    <property type="protein sequence ID" value="ANB13269.1"/>
    <property type="molecule type" value="Genomic_DNA"/>
</dbReference>
<dbReference type="GO" id="GO:0003723">
    <property type="term" value="F:RNA binding"/>
    <property type="evidence" value="ECO:0007669"/>
    <property type="project" value="InterPro"/>
</dbReference>
<name>A0A167DT91_9ASCO</name>
<proteinExistence type="predicted"/>
<keyword evidence="3" id="KW-1185">Reference proteome</keyword>
<dbReference type="InterPro" id="IPR016095">
    <property type="entry name" value="Ribosomal_uL1_3-a/b-sand"/>
</dbReference>
<dbReference type="InterPro" id="IPR028364">
    <property type="entry name" value="Ribosomal_uL1/biogenesis"/>
</dbReference>
<feature type="compositionally biased region" description="Low complexity" evidence="1">
    <location>
        <begin position="320"/>
        <end position="341"/>
    </location>
</feature>
<protein>
    <submittedName>
        <fullName evidence="2">Cic1p</fullName>
    </submittedName>
</protein>
<dbReference type="Gene3D" id="3.40.50.790">
    <property type="match status" value="1"/>
</dbReference>
<gene>
    <name evidence="2" type="primary">CIC1</name>
    <name evidence="2" type="ORF">AWJ20_1553</name>
</gene>
<evidence type="ECO:0000256" key="1">
    <source>
        <dbReference type="SAM" id="MobiDB-lite"/>
    </source>
</evidence>
<dbReference type="RefSeq" id="XP_018735746.1">
    <property type="nucleotide sequence ID" value="XM_018878443.1"/>
</dbReference>
<dbReference type="GeneID" id="30033368"/>
<dbReference type="SUPFAM" id="SSF56808">
    <property type="entry name" value="Ribosomal protein L1"/>
    <property type="match status" value="1"/>
</dbReference>
<dbReference type="Pfam" id="PF00687">
    <property type="entry name" value="Ribosomal_L1"/>
    <property type="match status" value="1"/>
</dbReference>
<dbReference type="KEGG" id="slb:AWJ20_1553"/>
<dbReference type="InterPro" id="IPR023674">
    <property type="entry name" value="Ribosomal_uL1-like"/>
</dbReference>
<dbReference type="Gene3D" id="3.30.190.20">
    <property type="match status" value="1"/>
</dbReference>
<feature type="compositionally biased region" description="Basic and acidic residues" evidence="1">
    <location>
        <begin position="267"/>
        <end position="289"/>
    </location>
</feature>
<reference evidence="2 3" key="1">
    <citation type="submission" date="2016-02" db="EMBL/GenBank/DDBJ databases">
        <title>Complete genome sequence and transcriptome regulation of the pentose utilising yeast Sugiyamaella lignohabitans.</title>
        <authorList>
            <person name="Bellasio M."/>
            <person name="Peymann A."/>
            <person name="Valli M."/>
            <person name="Sipitzky M."/>
            <person name="Graf A."/>
            <person name="Sauer M."/>
            <person name="Marx H."/>
            <person name="Mattanovich D."/>
        </authorList>
    </citation>
    <scope>NUCLEOTIDE SEQUENCE [LARGE SCALE GENOMIC DNA]</scope>
    <source>
        <strain evidence="2 3">CBS 10342</strain>
    </source>
</reference>
<feature type="region of interest" description="Disordered" evidence="1">
    <location>
        <begin position="266"/>
        <end position="289"/>
    </location>
</feature>
<feature type="region of interest" description="Disordered" evidence="1">
    <location>
        <begin position="312"/>
        <end position="352"/>
    </location>
</feature>
<accession>A0A167DT91</accession>
<dbReference type="Proteomes" id="UP000189580">
    <property type="component" value="Chromosome a"/>
</dbReference>
<organism evidence="2 3">
    <name type="scientific">Sugiyamaella lignohabitans</name>
    <dbReference type="NCBI Taxonomy" id="796027"/>
    <lineage>
        <taxon>Eukaryota</taxon>
        <taxon>Fungi</taxon>
        <taxon>Dikarya</taxon>
        <taxon>Ascomycota</taxon>
        <taxon>Saccharomycotina</taxon>
        <taxon>Dipodascomycetes</taxon>
        <taxon>Dipodascales</taxon>
        <taxon>Trichomonascaceae</taxon>
        <taxon>Sugiyamaella</taxon>
    </lineage>
</organism>
<dbReference type="OrthoDB" id="10251727at2759"/>
<sequence length="352" mass="39350">MDRSKCIEAVTALQKYLTKKTGDVEETNGSLNLLEDDEDTGSKYLQLIVTTRKYVSDHKNLKPKFVKVPHSLYENSEEKPSICIIVKDPQRAFKDVLQDDEAPTKELVTRVVGVSKFKGKFKPYESRRQLASGYDLFLADDRVITTLPKLLGKTFYSSNSKLPLPVTVLDKNTKEPSAIRTKGSIDKILHSTWFTLDASTMIVVKVGLNSFDAKDVADNVEAVVEYITKSVIKNGFEGVRALHIKSASSPSLPIYLSEKIYSDEDVVEKRDEKPSEQEKKRKREAKEPKLTKLEQALAEVIDEEDFANFTKNKLTKKTSKPAAAAPKAKAETETATASSEAPSKKKVKMAKK</sequence>
<dbReference type="CDD" id="cd00403">
    <property type="entry name" value="Ribosomal_L1"/>
    <property type="match status" value="1"/>
</dbReference>
<evidence type="ECO:0000313" key="2">
    <source>
        <dbReference type="EMBL" id="ANB13269.1"/>
    </source>
</evidence>
<dbReference type="PANTHER" id="PTHR23105">
    <property type="entry name" value="RIBOSOMAL PROTEIN L7AE FAMILY MEMBER"/>
    <property type="match status" value="1"/>
</dbReference>
<dbReference type="AlphaFoldDB" id="A0A167DT91"/>